<keyword evidence="2" id="KW-1185">Reference proteome</keyword>
<evidence type="ECO:0000313" key="2">
    <source>
        <dbReference type="Proteomes" id="UP000238169"/>
    </source>
</evidence>
<protein>
    <submittedName>
        <fullName evidence="1">Uncharacterized protein</fullName>
    </submittedName>
</protein>
<name>A0A2U3I8H5_9BURK</name>
<evidence type="ECO:0000313" key="1">
    <source>
        <dbReference type="EMBL" id="SPB16493.1"/>
    </source>
</evidence>
<dbReference type="AlphaFoldDB" id="A0A2U3I8H5"/>
<dbReference type="RefSeq" id="WP_106856075.1">
    <property type="nucleotide sequence ID" value="NZ_OGTP01000013.1"/>
</dbReference>
<sequence length="86" mass="9360">MSSSSNRPFLRLDGDLFFNHQIGGKTFRIQVTHSCLGDVFGSDGSMSGDGQALNANLWRIVEVAAQKAMTGADSPIKVLRRDFNTV</sequence>
<reference evidence="2" key="1">
    <citation type="submission" date="2018-01" db="EMBL/GenBank/DDBJ databases">
        <authorList>
            <person name="Peeters C."/>
        </authorList>
    </citation>
    <scope>NUCLEOTIDE SEQUENCE [LARGE SCALE GENOMIC DNA]</scope>
</reference>
<accession>A0A2U3I8H5</accession>
<gene>
    <name evidence="1" type="ORF">NOV72_03693</name>
</gene>
<organism evidence="1 2">
    <name type="scientific">Caballeronia novacaledonica</name>
    <dbReference type="NCBI Taxonomy" id="1544861"/>
    <lineage>
        <taxon>Bacteria</taxon>
        <taxon>Pseudomonadati</taxon>
        <taxon>Pseudomonadota</taxon>
        <taxon>Betaproteobacteria</taxon>
        <taxon>Burkholderiales</taxon>
        <taxon>Burkholderiaceae</taxon>
        <taxon>Caballeronia</taxon>
    </lineage>
</organism>
<proteinExistence type="predicted"/>
<dbReference type="Proteomes" id="UP000238169">
    <property type="component" value="Unassembled WGS sequence"/>
</dbReference>
<dbReference type="OrthoDB" id="9034750at2"/>
<dbReference type="EMBL" id="OGTP01000013">
    <property type="protein sequence ID" value="SPB16493.1"/>
    <property type="molecule type" value="Genomic_DNA"/>
</dbReference>